<dbReference type="Gene3D" id="3.40.50.1110">
    <property type="entry name" value="SGNH hydrolase"/>
    <property type="match status" value="1"/>
</dbReference>
<dbReference type="PANTHER" id="PTHR22835:SF675">
    <property type="entry name" value="ESTER HYDROLASE, PUTATIVE-RELATED"/>
    <property type="match status" value="1"/>
</dbReference>
<evidence type="ECO:0000256" key="3">
    <source>
        <dbReference type="SAM" id="SignalP"/>
    </source>
</evidence>
<evidence type="ECO:0000256" key="2">
    <source>
        <dbReference type="ARBA" id="ARBA00023180"/>
    </source>
</evidence>
<feature type="signal peptide" evidence="3">
    <location>
        <begin position="1"/>
        <end position="30"/>
    </location>
</feature>
<keyword evidence="5" id="KW-1185">Reference proteome</keyword>
<keyword evidence="3" id="KW-0732">Signal</keyword>
<evidence type="ECO:0000313" key="4">
    <source>
        <dbReference type="EMBL" id="CAL1407505.1"/>
    </source>
</evidence>
<comment type="similarity">
    <text evidence="1">Belongs to the 'GDSL' lipolytic enzyme family.</text>
</comment>
<dbReference type="InterPro" id="IPR001087">
    <property type="entry name" value="GDSL"/>
</dbReference>
<keyword evidence="2" id="KW-0325">Glycoprotein</keyword>
<dbReference type="InterPro" id="IPR036514">
    <property type="entry name" value="SGNH_hydro_sf"/>
</dbReference>
<organism evidence="4 5">
    <name type="scientific">Linum trigynum</name>
    <dbReference type="NCBI Taxonomy" id="586398"/>
    <lineage>
        <taxon>Eukaryota</taxon>
        <taxon>Viridiplantae</taxon>
        <taxon>Streptophyta</taxon>
        <taxon>Embryophyta</taxon>
        <taxon>Tracheophyta</taxon>
        <taxon>Spermatophyta</taxon>
        <taxon>Magnoliopsida</taxon>
        <taxon>eudicotyledons</taxon>
        <taxon>Gunneridae</taxon>
        <taxon>Pentapetalae</taxon>
        <taxon>rosids</taxon>
        <taxon>fabids</taxon>
        <taxon>Malpighiales</taxon>
        <taxon>Linaceae</taxon>
        <taxon>Linum</taxon>
    </lineage>
</organism>
<sequence length="264" mass="29901">MKTTPTSCSNEATAWFRLLFLFCLFRVAPCKTEQHRKHTIIRSIFKFGDSFSVTGNALRLSPELSDGLVILDYIAKSLGLKSPSPYMDHMVKSNSKGANFTVADVTALSSETLRKRWNISLSFANATLGVQLQWFRRYLSQTHPKKDHQAEMLKSSLMSIEIGGNDYTLFLLKVESSTHYVHEETIPFSAFIEEARKSLLPVVINKIIDAIKEVVSKGARQVFVHGLYPYGCTPSLLTCLPKVYKNLTYDKLGRLEEVNIREKQ</sequence>
<accession>A0AAV2G9Y8</accession>
<dbReference type="Pfam" id="PF00657">
    <property type="entry name" value="Lipase_GDSL"/>
    <property type="match status" value="1"/>
</dbReference>
<dbReference type="AlphaFoldDB" id="A0AAV2G9Y8"/>
<evidence type="ECO:0000313" key="5">
    <source>
        <dbReference type="Proteomes" id="UP001497516"/>
    </source>
</evidence>
<name>A0AAV2G9Y8_9ROSI</name>
<dbReference type="PANTHER" id="PTHR22835">
    <property type="entry name" value="ZINC FINGER FYVE DOMAIN CONTAINING PROTEIN"/>
    <property type="match status" value="1"/>
</dbReference>
<dbReference type="EMBL" id="OZ034821">
    <property type="protein sequence ID" value="CAL1407505.1"/>
    <property type="molecule type" value="Genomic_DNA"/>
</dbReference>
<dbReference type="GO" id="GO:0016788">
    <property type="term" value="F:hydrolase activity, acting on ester bonds"/>
    <property type="evidence" value="ECO:0007669"/>
    <property type="project" value="InterPro"/>
</dbReference>
<reference evidence="4 5" key="1">
    <citation type="submission" date="2024-04" db="EMBL/GenBank/DDBJ databases">
        <authorList>
            <person name="Fracassetti M."/>
        </authorList>
    </citation>
    <scope>NUCLEOTIDE SEQUENCE [LARGE SCALE GENOMIC DNA]</scope>
</reference>
<evidence type="ECO:0000256" key="1">
    <source>
        <dbReference type="ARBA" id="ARBA00008668"/>
    </source>
</evidence>
<feature type="chain" id="PRO_5043449675" description="GDSL esterase/lipase" evidence="3">
    <location>
        <begin position="31"/>
        <end position="264"/>
    </location>
</feature>
<dbReference type="Proteomes" id="UP001497516">
    <property type="component" value="Chromosome 8"/>
</dbReference>
<evidence type="ECO:0008006" key="6">
    <source>
        <dbReference type="Google" id="ProtNLM"/>
    </source>
</evidence>
<protein>
    <recommendedName>
        <fullName evidence="6">GDSL esterase/lipase</fullName>
    </recommendedName>
</protein>
<gene>
    <name evidence="4" type="ORF">LTRI10_LOCUS47166</name>
</gene>
<proteinExistence type="inferred from homology"/>